<gene>
    <name evidence="1" type="ORF">XAC3562_490012</name>
</gene>
<reference evidence="1 2" key="1">
    <citation type="submission" date="2014-09" db="EMBL/GenBank/DDBJ databases">
        <authorList>
            <person name="Regsiter A."/>
        </authorList>
    </citation>
    <scope>NUCLEOTIDE SEQUENCE [LARGE SCALE GENOMIC DNA]</scope>
</reference>
<dbReference type="Proteomes" id="UP000052230">
    <property type="component" value="Unassembled WGS sequence"/>
</dbReference>
<sequence>MRARFVLPSIARGTPLHRQPAHGIRMHTAVPLAAVRIAVGRAARDGWIWICTNPL</sequence>
<keyword evidence="2" id="KW-1185">Reference proteome</keyword>
<dbReference type="AlphaFoldDB" id="A0A0U5BUD9"/>
<proteinExistence type="predicted"/>
<name>A0A0U5BUD9_XANCI</name>
<dbReference type="EMBL" id="CCXZ01000143">
    <property type="protein sequence ID" value="CEG16929.1"/>
    <property type="molecule type" value="Genomic_DNA"/>
</dbReference>
<protein>
    <submittedName>
        <fullName evidence="1">Uncharacterized protein</fullName>
    </submittedName>
</protein>
<evidence type="ECO:0000313" key="2">
    <source>
        <dbReference type="Proteomes" id="UP000052230"/>
    </source>
</evidence>
<comment type="caution">
    <text evidence="1">The sequence shown here is derived from an EMBL/GenBank/DDBJ whole genome shotgun (WGS) entry which is preliminary data.</text>
</comment>
<evidence type="ECO:0000313" key="1">
    <source>
        <dbReference type="EMBL" id="CEG16929.1"/>
    </source>
</evidence>
<accession>A0A0U5BUD9</accession>
<organism evidence="1 2">
    <name type="scientific">Xanthomonas citri pv. citri</name>
    <dbReference type="NCBI Taxonomy" id="611301"/>
    <lineage>
        <taxon>Bacteria</taxon>
        <taxon>Pseudomonadati</taxon>
        <taxon>Pseudomonadota</taxon>
        <taxon>Gammaproteobacteria</taxon>
        <taxon>Lysobacterales</taxon>
        <taxon>Lysobacteraceae</taxon>
        <taxon>Xanthomonas</taxon>
    </lineage>
</organism>